<comment type="subcellular location">
    <subcellularLocation>
        <location evidence="1">Membrane</location>
    </subcellularLocation>
</comment>
<dbReference type="PANTHER" id="PTHR11860:SF87">
    <property type="entry name" value="CMRF35-LIKE MOLECULE 8"/>
    <property type="match status" value="1"/>
</dbReference>
<dbReference type="SUPFAM" id="SSF48726">
    <property type="entry name" value="Immunoglobulin"/>
    <property type="match status" value="1"/>
</dbReference>
<sequence>MGLLLLLAGVLLPGCWAVMRPAIVRGYVGGSVSVSCAYRAGQEMKPKFWCYPGAIFTCSDDIIITSSEQPVVQQDRFSIRDSRTRRVFTVTMERLTEGDAGMYICGVRTGTFQADESHVVKVIVDAGQYLWVPHHETGVAELPSLSLGGDAGSGQS</sequence>
<dbReference type="InterPro" id="IPR013783">
    <property type="entry name" value="Ig-like_fold"/>
</dbReference>
<dbReference type="Pfam" id="PF07686">
    <property type="entry name" value="V-set"/>
    <property type="match status" value="1"/>
</dbReference>
<evidence type="ECO:0000256" key="2">
    <source>
        <dbReference type="ARBA" id="ARBA00022692"/>
    </source>
</evidence>
<organism evidence="6 7">
    <name type="scientific">Athene cunicularia</name>
    <name type="common">Burrowing owl</name>
    <name type="synonym">Speotyto cunicularia</name>
    <dbReference type="NCBI Taxonomy" id="194338"/>
    <lineage>
        <taxon>Eukaryota</taxon>
        <taxon>Metazoa</taxon>
        <taxon>Chordata</taxon>
        <taxon>Craniata</taxon>
        <taxon>Vertebrata</taxon>
        <taxon>Euteleostomi</taxon>
        <taxon>Archelosauria</taxon>
        <taxon>Archosauria</taxon>
        <taxon>Dinosauria</taxon>
        <taxon>Saurischia</taxon>
        <taxon>Theropoda</taxon>
        <taxon>Coelurosauria</taxon>
        <taxon>Aves</taxon>
        <taxon>Neognathae</taxon>
        <taxon>Neoaves</taxon>
        <taxon>Telluraves</taxon>
        <taxon>Strigiformes</taxon>
        <taxon>Strigidae</taxon>
        <taxon>Athene</taxon>
    </lineage>
</organism>
<keyword evidence="2" id="KW-0812">Transmembrane</keyword>
<name>A0A663LSU2_ATHCN</name>
<evidence type="ECO:0000256" key="3">
    <source>
        <dbReference type="ARBA" id="ARBA00023136"/>
    </source>
</evidence>
<proteinExistence type="predicted"/>
<feature type="chain" id="PRO_5025410598" description="Immunoglobulin domain-containing protein" evidence="4">
    <location>
        <begin position="18"/>
        <end position="156"/>
    </location>
</feature>
<dbReference type="Proteomes" id="UP000472269">
    <property type="component" value="Unplaced"/>
</dbReference>
<protein>
    <recommendedName>
        <fullName evidence="5">Immunoglobulin domain-containing protein</fullName>
    </recommendedName>
</protein>
<evidence type="ECO:0000256" key="1">
    <source>
        <dbReference type="ARBA" id="ARBA00004370"/>
    </source>
</evidence>
<dbReference type="InterPro" id="IPR036179">
    <property type="entry name" value="Ig-like_dom_sf"/>
</dbReference>
<dbReference type="Gene3D" id="2.60.40.10">
    <property type="entry name" value="Immunoglobulins"/>
    <property type="match status" value="1"/>
</dbReference>
<keyword evidence="3" id="KW-0472">Membrane</keyword>
<dbReference type="InterPro" id="IPR003599">
    <property type="entry name" value="Ig_sub"/>
</dbReference>
<evidence type="ECO:0000313" key="7">
    <source>
        <dbReference type="Proteomes" id="UP000472269"/>
    </source>
</evidence>
<reference evidence="6" key="1">
    <citation type="submission" date="2025-08" db="UniProtKB">
        <authorList>
            <consortium name="Ensembl"/>
        </authorList>
    </citation>
    <scope>IDENTIFICATION</scope>
</reference>
<feature type="signal peptide" evidence="4">
    <location>
        <begin position="1"/>
        <end position="17"/>
    </location>
</feature>
<dbReference type="OMA" id="CCEPWET"/>
<dbReference type="PANTHER" id="PTHR11860">
    <property type="entry name" value="POLYMERIC-IMMUNOGLOBULIN RECEPTOR"/>
    <property type="match status" value="1"/>
</dbReference>
<dbReference type="SMART" id="SM00409">
    <property type="entry name" value="IG"/>
    <property type="match status" value="1"/>
</dbReference>
<keyword evidence="4" id="KW-0732">Signal</keyword>
<accession>A0A663LSU2</accession>
<dbReference type="GO" id="GO:0005886">
    <property type="term" value="C:plasma membrane"/>
    <property type="evidence" value="ECO:0007669"/>
    <property type="project" value="TreeGrafter"/>
</dbReference>
<keyword evidence="7" id="KW-1185">Reference proteome</keyword>
<dbReference type="GO" id="GO:0004888">
    <property type="term" value="F:transmembrane signaling receptor activity"/>
    <property type="evidence" value="ECO:0007669"/>
    <property type="project" value="TreeGrafter"/>
</dbReference>
<dbReference type="AlphaFoldDB" id="A0A663LSU2"/>
<evidence type="ECO:0000259" key="5">
    <source>
        <dbReference type="SMART" id="SM00409"/>
    </source>
</evidence>
<evidence type="ECO:0000313" key="6">
    <source>
        <dbReference type="Ensembl" id="ENSACUP00000002624.1"/>
    </source>
</evidence>
<feature type="domain" description="Immunoglobulin" evidence="5">
    <location>
        <begin position="21"/>
        <end position="125"/>
    </location>
</feature>
<evidence type="ECO:0000256" key="4">
    <source>
        <dbReference type="SAM" id="SignalP"/>
    </source>
</evidence>
<reference evidence="6" key="2">
    <citation type="submission" date="2025-09" db="UniProtKB">
        <authorList>
            <consortium name="Ensembl"/>
        </authorList>
    </citation>
    <scope>IDENTIFICATION</scope>
</reference>
<dbReference type="Ensembl" id="ENSACUT00000002793.1">
    <property type="protein sequence ID" value="ENSACUP00000002624.1"/>
    <property type="gene ID" value="ENSACUG00000001832.1"/>
</dbReference>
<dbReference type="InterPro" id="IPR013106">
    <property type="entry name" value="Ig_V-set"/>
</dbReference>
<dbReference type="InterPro" id="IPR050671">
    <property type="entry name" value="CD300_family_receptors"/>
</dbReference>